<dbReference type="InterPro" id="IPR003615">
    <property type="entry name" value="HNH_nuc"/>
</dbReference>
<gene>
    <name evidence="1" type="ORF">BN85411260</name>
</gene>
<reference evidence="1 2" key="1">
    <citation type="journal article" date="2013" name="J. Mol. Microbiol. Biotechnol.">
        <title>Analysis of the Complete Genomes of Acholeplasma brassicae , A. palmae and A. laidlawii and Their Comparison to the Obligate Parasites from ' Candidatus Phytoplasma'.</title>
        <authorList>
            <person name="Kube M."/>
            <person name="Siewert C."/>
            <person name="Migdoll A.M."/>
            <person name="Duduk B."/>
            <person name="Holz S."/>
            <person name="Rabus R."/>
            <person name="Seemuller E."/>
            <person name="Mitrovic J."/>
            <person name="Muller I."/>
            <person name="Buttner C."/>
            <person name="Reinhardt R."/>
        </authorList>
    </citation>
    <scope>NUCLEOTIDE SEQUENCE [LARGE SCALE GENOMIC DNA]</scope>
    <source>
        <strain evidence="1 2">J233</strain>
    </source>
</reference>
<name>U4KLI5_ALTPJ</name>
<evidence type="ECO:0000313" key="2">
    <source>
        <dbReference type="Proteomes" id="UP000032740"/>
    </source>
</evidence>
<accession>U4KLI5</accession>
<dbReference type="CDD" id="cd00085">
    <property type="entry name" value="HNHc"/>
    <property type="match status" value="1"/>
</dbReference>
<dbReference type="Proteomes" id="UP000032740">
    <property type="component" value="Chromosome"/>
</dbReference>
<dbReference type="RefSeq" id="WP_030003589.1">
    <property type="nucleotide sequence ID" value="NC_022538.1"/>
</dbReference>
<evidence type="ECO:0000313" key="1">
    <source>
        <dbReference type="EMBL" id="CCV64703.1"/>
    </source>
</evidence>
<protein>
    <recommendedName>
        <fullName evidence="3">HNH endonuclease</fullName>
    </recommendedName>
</protein>
<sequence length="122" mass="14520">MQINEQTAKRLWFERYGDVSQVQDLTGRWIYFDDYNNRTRQRNTTSGTHANFGWNIHHKQPLAKGGTNDPLNLEIVYIGTNDEAEDKTSFVIKDIVYEVRRIKRPEYGIYIKGTDQRVDWHR</sequence>
<keyword evidence="2" id="KW-1185">Reference proteome</keyword>
<proteinExistence type="predicted"/>
<dbReference type="AlphaFoldDB" id="U4KLI5"/>
<evidence type="ECO:0008006" key="3">
    <source>
        <dbReference type="Google" id="ProtNLM"/>
    </source>
</evidence>
<organism evidence="1 2">
    <name type="scientific">Alteracholeplasma palmae (strain ATCC 49389 / J233)</name>
    <name type="common">Acholeplasma palmae</name>
    <dbReference type="NCBI Taxonomy" id="1318466"/>
    <lineage>
        <taxon>Bacteria</taxon>
        <taxon>Bacillati</taxon>
        <taxon>Mycoplasmatota</taxon>
        <taxon>Mollicutes</taxon>
        <taxon>Acholeplasmatales</taxon>
        <taxon>Acholeplasmataceae</taxon>
        <taxon>Acholeplasma</taxon>
    </lineage>
</organism>
<dbReference type="EMBL" id="FO681347">
    <property type="protein sequence ID" value="CCV64703.1"/>
    <property type="molecule type" value="Genomic_DNA"/>
</dbReference>
<dbReference type="KEGG" id="apal:BN85411260"/>
<dbReference type="HOGENOM" id="CLU_2010247_0_0_14"/>
<dbReference type="STRING" id="1318466.BN85411260"/>
<dbReference type="OrthoDB" id="389741at2"/>